<protein>
    <submittedName>
        <fullName evidence="3">Acyl-CoA synthetase family member 3, mitochondrial</fullName>
    </submittedName>
</protein>
<dbReference type="InterPro" id="IPR000873">
    <property type="entry name" value="AMP-dep_synth/lig_dom"/>
</dbReference>
<evidence type="ECO:0000259" key="1">
    <source>
        <dbReference type="Pfam" id="PF00501"/>
    </source>
</evidence>
<accession>A0A175WA53</accession>
<dbReference type="Pfam" id="PF13193">
    <property type="entry name" value="AMP-binding_C"/>
    <property type="match status" value="1"/>
</dbReference>
<dbReference type="SUPFAM" id="SSF56801">
    <property type="entry name" value="Acetyl-CoA synthetase-like"/>
    <property type="match status" value="1"/>
</dbReference>
<evidence type="ECO:0000313" key="4">
    <source>
        <dbReference type="Proteomes" id="UP000078237"/>
    </source>
</evidence>
<dbReference type="AlphaFoldDB" id="A0A175WA53"/>
<dbReference type="Proteomes" id="UP000078237">
    <property type="component" value="Unassembled WGS sequence"/>
</dbReference>
<gene>
    <name evidence="3" type="ORF">MMYC01_204126</name>
</gene>
<dbReference type="STRING" id="100816.A0A175WA53"/>
<dbReference type="PANTHER" id="PTHR43201:SF28">
    <property type="entry name" value="ENZYME, PUTATIVE (AFU_ORTHOLOGUE AFUA_7G01530)-RELATED"/>
    <property type="match status" value="1"/>
</dbReference>
<keyword evidence="4" id="KW-1185">Reference proteome</keyword>
<dbReference type="InterPro" id="IPR042099">
    <property type="entry name" value="ANL_N_sf"/>
</dbReference>
<dbReference type="VEuPathDB" id="FungiDB:MMYC01_204126"/>
<name>A0A175WA53_9PEZI</name>
<organism evidence="3 4">
    <name type="scientific">Madurella mycetomatis</name>
    <dbReference type="NCBI Taxonomy" id="100816"/>
    <lineage>
        <taxon>Eukaryota</taxon>
        <taxon>Fungi</taxon>
        <taxon>Dikarya</taxon>
        <taxon>Ascomycota</taxon>
        <taxon>Pezizomycotina</taxon>
        <taxon>Sordariomycetes</taxon>
        <taxon>Sordariomycetidae</taxon>
        <taxon>Sordariales</taxon>
        <taxon>Sordariales incertae sedis</taxon>
        <taxon>Madurella</taxon>
    </lineage>
</organism>
<sequence>MSIAFALSRRFGNRLSTTPASVRSLCRFPGLRMASTLPRLPVFEAIVRHDPDSTVVIHSNSGRRFRYGGLLGDVCRVRNHLYETVGRSDIDGERIAFLVENSYDYVVTLLAILAAKSIAVPLSPAFPAPELQYILNHSEALMLLSSAKFAPKAQEVLRTELDAEPTYVQLDKFQGGGEHEKVTLEKADSDSAGLMLYTSGTTNRPKGVLLPQSVMTAQARSLLQAWEYSPSDHLLHVLPLHHIHGTINAIFTPLFSGSTIEFLFPFNADAVWRRFAAPFLTPDQTYTPSESRDKRITFFTAVPTIYSRLLSTHKTLAPDMQSAARIAISPANLRLAISGSAALPTPIKRAWSDLSGGNVLLERFGMTEVGMALSCGLDVADRVDGSVGWPLPGVEARLVDVDTHTVIERGQERDPPTGRERVGEIQLRGPTIFAEYWRNPDATAKEFVDSKDGRGQWFKTGDVAVRRPVPGSGKSNAPSQKDWTRGDMYFILGRRSADIIKSGGEKVSALEVEREMLALPQVAEVAVLAVPSGKWGQKVGAVVILDKENAPEGKWTPLDMRRALKGRLANYKIPQVLRVVEHIPRNAMGKINKKMLVKEIFQDEFSGDES</sequence>
<dbReference type="PANTHER" id="PTHR43201">
    <property type="entry name" value="ACYL-COA SYNTHETASE"/>
    <property type="match status" value="1"/>
</dbReference>
<dbReference type="InterPro" id="IPR025110">
    <property type="entry name" value="AMP-bd_C"/>
</dbReference>
<comment type="caution">
    <text evidence="3">The sequence shown here is derived from an EMBL/GenBank/DDBJ whole genome shotgun (WGS) entry which is preliminary data.</text>
</comment>
<dbReference type="CDD" id="cd05941">
    <property type="entry name" value="MCS"/>
    <property type="match status" value="1"/>
</dbReference>
<dbReference type="Gene3D" id="3.40.50.12780">
    <property type="entry name" value="N-terminal domain of ligase-like"/>
    <property type="match status" value="1"/>
</dbReference>
<evidence type="ECO:0000313" key="3">
    <source>
        <dbReference type="EMBL" id="KXX80170.1"/>
    </source>
</evidence>
<dbReference type="Gene3D" id="3.30.300.30">
    <property type="match status" value="1"/>
</dbReference>
<dbReference type="EMBL" id="LCTW02000067">
    <property type="protein sequence ID" value="KXX80170.1"/>
    <property type="molecule type" value="Genomic_DNA"/>
</dbReference>
<feature type="domain" description="AMP-binding enzyme C-terminal" evidence="2">
    <location>
        <begin position="511"/>
        <end position="590"/>
    </location>
</feature>
<dbReference type="OrthoDB" id="2962993at2759"/>
<dbReference type="GO" id="GO:0006631">
    <property type="term" value="P:fatty acid metabolic process"/>
    <property type="evidence" value="ECO:0007669"/>
    <property type="project" value="TreeGrafter"/>
</dbReference>
<feature type="domain" description="AMP-dependent synthetase/ligase" evidence="1">
    <location>
        <begin position="43"/>
        <end position="437"/>
    </location>
</feature>
<reference evidence="3 4" key="1">
    <citation type="journal article" date="2016" name="Genome Announc.">
        <title>Genome Sequence of Madurella mycetomatis mm55, Isolated from a Human Mycetoma Case in Sudan.</title>
        <authorList>
            <person name="Smit S."/>
            <person name="Derks M.F."/>
            <person name="Bervoets S."/>
            <person name="Fahal A."/>
            <person name="van Leeuwen W."/>
            <person name="van Belkum A."/>
            <person name="van de Sande W.W."/>
        </authorList>
    </citation>
    <scope>NUCLEOTIDE SEQUENCE [LARGE SCALE GENOMIC DNA]</scope>
    <source>
        <strain evidence="4">mm55</strain>
    </source>
</reference>
<evidence type="ECO:0000259" key="2">
    <source>
        <dbReference type="Pfam" id="PF13193"/>
    </source>
</evidence>
<dbReference type="InterPro" id="IPR045851">
    <property type="entry name" value="AMP-bd_C_sf"/>
</dbReference>
<proteinExistence type="predicted"/>
<dbReference type="Pfam" id="PF00501">
    <property type="entry name" value="AMP-binding"/>
    <property type="match status" value="1"/>
</dbReference>
<dbReference type="GO" id="GO:0031956">
    <property type="term" value="F:medium-chain fatty acid-CoA ligase activity"/>
    <property type="evidence" value="ECO:0007669"/>
    <property type="project" value="TreeGrafter"/>
</dbReference>